<dbReference type="EMBL" id="BAABJO010000028">
    <property type="protein sequence ID" value="GAA5133850.1"/>
    <property type="molecule type" value="Genomic_DNA"/>
</dbReference>
<dbReference type="InterPro" id="IPR002347">
    <property type="entry name" value="SDR_fam"/>
</dbReference>
<dbReference type="Proteomes" id="UP001500804">
    <property type="component" value="Unassembled WGS sequence"/>
</dbReference>
<gene>
    <name evidence="5" type="ORF">GCM10023320_60640</name>
</gene>
<dbReference type="PANTHER" id="PTHR44196:SF2">
    <property type="entry name" value="SHORT-CHAIN DEHYDROGENASE-RELATED"/>
    <property type="match status" value="1"/>
</dbReference>
<dbReference type="PRINTS" id="PR00080">
    <property type="entry name" value="SDRFAMILY"/>
</dbReference>
<accession>A0ABP9NZZ4</accession>
<comment type="caution">
    <text evidence="5">The sequence shown here is derived from an EMBL/GenBank/DDBJ whole genome shotgun (WGS) entry which is preliminary data.</text>
</comment>
<dbReference type="RefSeq" id="WP_345609668.1">
    <property type="nucleotide sequence ID" value="NZ_BAABJO010000028.1"/>
</dbReference>
<proteinExistence type="inferred from homology"/>
<dbReference type="PIRSF" id="PIRSF000126">
    <property type="entry name" value="11-beta-HSD1"/>
    <property type="match status" value="1"/>
</dbReference>
<dbReference type="SUPFAM" id="SSF51735">
    <property type="entry name" value="NAD(P)-binding Rossmann-fold domains"/>
    <property type="match status" value="1"/>
</dbReference>
<sequence>MADGFHGIAALVTGASKGLGRAYALELARRGARVILVARSEGDLRRVAGEIGERTDAPPAVVISVDLAASDGSQRVVREIRSRGLTVDLLVNNAGAGSAGPFLSRPLEPQLTTVDLNVTGLLALSHAFAEQMVARGSGGIINVSSGAAFQPMPYQAVYAATKALVLSFTEALAEELRGTGVHVMAAHPGAVATGFFDGTSATIDPAADAPEVVASRTLDDYARRRAASYPGRFTTRAMTWPARLLPRTAVTRLSGAFNRRQGLHEVVDLG</sequence>
<evidence type="ECO:0000313" key="6">
    <source>
        <dbReference type="Proteomes" id="UP001500804"/>
    </source>
</evidence>
<protein>
    <submittedName>
        <fullName evidence="5">SDR family NAD(P)-dependent oxidoreductase</fullName>
    </submittedName>
</protein>
<keyword evidence="6" id="KW-1185">Reference proteome</keyword>
<dbReference type="Gene3D" id="3.40.50.720">
    <property type="entry name" value="NAD(P)-binding Rossmann-like Domain"/>
    <property type="match status" value="1"/>
</dbReference>
<organism evidence="5 6">
    <name type="scientific">Pseudonocardia adelaidensis</name>
    <dbReference type="NCBI Taxonomy" id="648754"/>
    <lineage>
        <taxon>Bacteria</taxon>
        <taxon>Bacillati</taxon>
        <taxon>Actinomycetota</taxon>
        <taxon>Actinomycetes</taxon>
        <taxon>Pseudonocardiales</taxon>
        <taxon>Pseudonocardiaceae</taxon>
        <taxon>Pseudonocardia</taxon>
    </lineage>
</organism>
<dbReference type="InterPro" id="IPR057326">
    <property type="entry name" value="KR_dom"/>
</dbReference>
<evidence type="ECO:0000259" key="4">
    <source>
        <dbReference type="SMART" id="SM00822"/>
    </source>
</evidence>
<evidence type="ECO:0000256" key="1">
    <source>
        <dbReference type="ARBA" id="ARBA00006484"/>
    </source>
</evidence>
<name>A0ABP9NZZ4_9PSEU</name>
<dbReference type="InterPro" id="IPR036291">
    <property type="entry name" value="NAD(P)-bd_dom_sf"/>
</dbReference>
<feature type="domain" description="Ketoreductase" evidence="4">
    <location>
        <begin position="9"/>
        <end position="195"/>
    </location>
</feature>
<comment type="similarity">
    <text evidence="1 3">Belongs to the short-chain dehydrogenases/reductases (SDR) family.</text>
</comment>
<evidence type="ECO:0000256" key="2">
    <source>
        <dbReference type="ARBA" id="ARBA00023002"/>
    </source>
</evidence>
<dbReference type="SMART" id="SM00822">
    <property type="entry name" value="PKS_KR"/>
    <property type="match status" value="1"/>
</dbReference>
<dbReference type="PRINTS" id="PR00081">
    <property type="entry name" value="GDHRDH"/>
</dbReference>
<reference evidence="6" key="1">
    <citation type="journal article" date="2019" name="Int. J. Syst. Evol. Microbiol.">
        <title>The Global Catalogue of Microorganisms (GCM) 10K type strain sequencing project: providing services to taxonomists for standard genome sequencing and annotation.</title>
        <authorList>
            <consortium name="The Broad Institute Genomics Platform"/>
            <consortium name="The Broad Institute Genome Sequencing Center for Infectious Disease"/>
            <person name="Wu L."/>
            <person name="Ma J."/>
        </authorList>
    </citation>
    <scope>NUCLEOTIDE SEQUENCE [LARGE SCALE GENOMIC DNA]</scope>
    <source>
        <strain evidence="6">JCM 18302</strain>
    </source>
</reference>
<dbReference type="Pfam" id="PF00106">
    <property type="entry name" value="adh_short"/>
    <property type="match status" value="1"/>
</dbReference>
<dbReference type="PANTHER" id="PTHR44196">
    <property type="entry name" value="DEHYDROGENASE/REDUCTASE SDR FAMILY MEMBER 7B"/>
    <property type="match status" value="1"/>
</dbReference>
<evidence type="ECO:0000256" key="3">
    <source>
        <dbReference type="RuleBase" id="RU000363"/>
    </source>
</evidence>
<keyword evidence="2" id="KW-0560">Oxidoreductase</keyword>
<evidence type="ECO:0000313" key="5">
    <source>
        <dbReference type="EMBL" id="GAA5133850.1"/>
    </source>
</evidence>